<accession>A0A3N4K2Y0</accession>
<feature type="chain" id="PRO_5018170568" description="Secreted protein" evidence="1">
    <location>
        <begin position="29"/>
        <end position="78"/>
    </location>
</feature>
<feature type="signal peptide" evidence="1">
    <location>
        <begin position="1"/>
        <end position="28"/>
    </location>
</feature>
<dbReference type="AlphaFoldDB" id="A0A3N4K2Y0"/>
<keyword evidence="1" id="KW-0732">Signal</keyword>
<reference evidence="2 3" key="1">
    <citation type="journal article" date="2018" name="Nat. Ecol. Evol.">
        <title>Pezizomycetes genomes reveal the molecular basis of ectomycorrhizal truffle lifestyle.</title>
        <authorList>
            <person name="Murat C."/>
            <person name="Payen T."/>
            <person name="Noel B."/>
            <person name="Kuo A."/>
            <person name="Morin E."/>
            <person name="Chen J."/>
            <person name="Kohler A."/>
            <person name="Krizsan K."/>
            <person name="Balestrini R."/>
            <person name="Da Silva C."/>
            <person name="Montanini B."/>
            <person name="Hainaut M."/>
            <person name="Levati E."/>
            <person name="Barry K.W."/>
            <person name="Belfiori B."/>
            <person name="Cichocki N."/>
            <person name="Clum A."/>
            <person name="Dockter R.B."/>
            <person name="Fauchery L."/>
            <person name="Guy J."/>
            <person name="Iotti M."/>
            <person name="Le Tacon F."/>
            <person name="Lindquist E.A."/>
            <person name="Lipzen A."/>
            <person name="Malagnac F."/>
            <person name="Mello A."/>
            <person name="Molinier V."/>
            <person name="Miyauchi S."/>
            <person name="Poulain J."/>
            <person name="Riccioni C."/>
            <person name="Rubini A."/>
            <person name="Sitrit Y."/>
            <person name="Splivallo R."/>
            <person name="Traeger S."/>
            <person name="Wang M."/>
            <person name="Zifcakova L."/>
            <person name="Wipf D."/>
            <person name="Zambonelli A."/>
            <person name="Paolocci F."/>
            <person name="Nowrousian M."/>
            <person name="Ottonello S."/>
            <person name="Baldrian P."/>
            <person name="Spatafora J.W."/>
            <person name="Henrissat B."/>
            <person name="Nagy L.G."/>
            <person name="Aury J.M."/>
            <person name="Wincker P."/>
            <person name="Grigoriev I.V."/>
            <person name="Bonfante P."/>
            <person name="Martin F.M."/>
        </authorList>
    </citation>
    <scope>NUCLEOTIDE SEQUENCE [LARGE SCALE GENOMIC DNA]</scope>
    <source>
        <strain evidence="2 3">120613-1</strain>
    </source>
</reference>
<organism evidence="2 3">
    <name type="scientific">Choiromyces venosus 120613-1</name>
    <dbReference type="NCBI Taxonomy" id="1336337"/>
    <lineage>
        <taxon>Eukaryota</taxon>
        <taxon>Fungi</taxon>
        <taxon>Dikarya</taxon>
        <taxon>Ascomycota</taxon>
        <taxon>Pezizomycotina</taxon>
        <taxon>Pezizomycetes</taxon>
        <taxon>Pezizales</taxon>
        <taxon>Tuberaceae</taxon>
        <taxon>Choiromyces</taxon>
    </lineage>
</organism>
<dbReference type="Proteomes" id="UP000276215">
    <property type="component" value="Unassembled WGS sequence"/>
</dbReference>
<evidence type="ECO:0000313" key="3">
    <source>
        <dbReference type="Proteomes" id="UP000276215"/>
    </source>
</evidence>
<sequence length="78" mass="9230">MRLDSFCFCLTCFTLCFFEFPLYRGVSSKLIYLEGRYSRGCTTLSIRLFDCPFHSSTLVSKNPIRQLIQQKRKKKFLT</sequence>
<name>A0A3N4K2Y0_9PEZI</name>
<evidence type="ECO:0008006" key="4">
    <source>
        <dbReference type="Google" id="ProtNLM"/>
    </source>
</evidence>
<evidence type="ECO:0000256" key="1">
    <source>
        <dbReference type="SAM" id="SignalP"/>
    </source>
</evidence>
<protein>
    <recommendedName>
        <fullName evidence="4">Secreted protein</fullName>
    </recommendedName>
</protein>
<keyword evidence="3" id="KW-1185">Reference proteome</keyword>
<dbReference type="EMBL" id="ML120356">
    <property type="protein sequence ID" value="RPB04924.1"/>
    <property type="molecule type" value="Genomic_DNA"/>
</dbReference>
<proteinExistence type="predicted"/>
<gene>
    <name evidence="2" type="ORF">L873DRAFT_1185669</name>
</gene>
<evidence type="ECO:0000313" key="2">
    <source>
        <dbReference type="EMBL" id="RPB04924.1"/>
    </source>
</evidence>